<dbReference type="FunCoup" id="A0A1C7N384">
    <property type="interactions" value="12"/>
</dbReference>
<evidence type="ECO:0000313" key="6">
    <source>
        <dbReference type="Proteomes" id="UP000093000"/>
    </source>
</evidence>
<dbReference type="GO" id="GO:0016407">
    <property type="term" value="F:acetyltransferase activity"/>
    <property type="evidence" value="ECO:0007669"/>
    <property type="project" value="InterPro"/>
</dbReference>
<dbReference type="SUPFAM" id="SSF51161">
    <property type="entry name" value="Trimeric LpxA-like enzymes"/>
    <property type="match status" value="1"/>
</dbReference>
<comment type="caution">
    <text evidence="5">The sequence shown here is derived from an EMBL/GenBank/DDBJ whole genome shotgun (WGS) entry which is preliminary data.</text>
</comment>
<dbReference type="InterPro" id="IPR001451">
    <property type="entry name" value="Hexapep"/>
</dbReference>
<dbReference type="CDD" id="cd03357">
    <property type="entry name" value="LbH_MAT_GAT"/>
    <property type="match status" value="1"/>
</dbReference>
<dbReference type="FunFam" id="2.160.10.10:FF:000025">
    <property type="entry name" value="Hexapeptide-repeat containing-acetyltransferase"/>
    <property type="match status" value="1"/>
</dbReference>
<dbReference type="PANTHER" id="PTHR23416:SF23">
    <property type="entry name" value="ACETYLTRANSFERASE C18B11.09C-RELATED"/>
    <property type="match status" value="1"/>
</dbReference>
<sequence>MTGKERTEKEKMLSNEWYLSYDKELVEDRNNCQALLSKLNSLPFGPERNTVTQELFDSIGQDTFINRPFTCDYGYNISFGKQCELNYNCVFLDIGKVKIGDNVFMGPGVHIYTVNHPLDPAIRKQYYEIGKDVVIKDDVWIGGGAIILPGVTIGKGTTIGAGAVVTKSMPPYVLAAGNPCKVIKSIEPGQK</sequence>
<evidence type="ECO:0000256" key="1">
    <source>
        <dbReference type="ARBA" id="ARBA00007274"/>
    </source>
</evidence>
<evidence type="ECO:0000313" key="5">
    <source>
        <dbReference type="EMBL" id="OBZ83541.1"/>
    </source>
</evidence>
<dbReference type="InterPro" id="IPR024688">
    <property type="entry name" value="Mac_dom"/>
</dbReference>
<evidence type="ECO:0000256" key="2">
    <source>
        <dbReference type="ARBA" id="ARBA00022679"/>
    </source>
</evidence>
<name>A0A1C7N384_9FUNG</name>
<dbReference type="InterPro" id="IPR011004">
    <property type="entry name" value="Trimer_LpxA-like_sf"/>
</dbReference>
<dbReference type="EMBL" id="LUGH01000643">
    <property type="protein sequence ID" value="OBZ83541.1"/>
    <property type="molecule type" value="Genomic_DNA"/>
</dbReference>
<dbReference type="Pfam" id="PF00132">
    <property type="entry name" value="Hexapep"/>
    <property type="match status" value="1"/>
</dbReference>
<dbReference type="SMART" id="SM01266">
    <property type="entry name" value="Mac"/>
    <property type="match status" value="1"/>
</dbReference>
<dbReference type="InterPro" id="IPR051159">
    <property type="entry name" value="Hexapeptide_acetyltransf"/>
</dbReference>
<accession>A0A1C7N384</accession>
<evidence type="ECO:0000256" key="3">
    <source>
        <dbReference type="ARBA" id="ARBA00023315"/>
    </source>
</evidence>
<dbReference type="Proteomes" id="UP000093000">
    <property type="component" value="Unassembled WGS sequence"/>
</dbReference>
<keyword evidence="3" id="KW-0012">Acyltransferase</keyword>
<comment type="similarity">
    <text evidence="1">Belongs to the transferase hexapeptide repeat family.</text>
</comment>
<reference evidence="5 6" key="1">
    <citation type="submission" date="2016-03" db="EMBL/GenBank/DDBJ databases">
        <title>Choanephora cucurbitarum.</title>
        <authorList>
            <person name="Min B."/>
            <person name="Park H."/>
            <person name="Park J.-H."/>
            <person name="Shin H.-D."/>
            <person name="Choi I.-G."/>
        </authorList>
    </citation>
    <scope>NUCLEOTIDE SEQUENCE [LARGE SCALE GENOMIC DNA]</scope>
    <source>
        <strain evidence="5 6">KUS-F28377</strain>
    </source>
</reference>
<proteinExistence type="inferred from homology"/>
<dbReference type="PANTHER" id="PTHR23416">
    <property type="entry name" value="SIALIC ACID SYNTHASE-RELATED"/>
    <property type="match status" value="1"/>
</dbReference>
<keyword evidence="6" id="KW-1185">Reference proteome</keyword>
<organism evidence="5 6">
    <name type="scientific">Choanephora cucurbitarum</name>
    <dbReference type="NCBI Taxonomy" id="101091"/>
    <lineage>
        <taxon>Eukaryota</taxon>
        <taxon>Fungi</taxon>
        <taxon>Fungi incertae sedis</taxon>
        <taxon>Mucoromycota</taxon>
        <taxon>Mucoromycotina</taxon>
        <taxon>Mucoromycetes</taxon>
        <taxon>Mucorales</taxon>
        <taxon>Mucorineae</taxon>
        <taxon>Choanephoraceae</taxon>
        <taxon>Choanephoroideae</taxon>
        <taxon>Choanephora</taxon>
    </lineage>
</organism>
<dbReference type="OrthoDB" id="25818at2759"/>
<protein>
    <submittedName>
        <fullName evidence="5">Putative maltose O-acetyltransferase</fullName>
    </submittedName>
</protein>
<keyword evidence="2 5" id="KW-0808">Transferase</keyword>
<gene>
    <name evidence="5" type="primary">maa_1</name>
    <name evidence="5" type="ORF">A0J61_08408</name>
</gene>
<dbReference type="AlphaFoldDB" id="A0A1C7N384"/>
<dbReference type="InParanoid" id="A0A1C7N384"/>
<dbReference type="Gene3D" id="2.160.10.10">
    <property type="entry name" value="Hexapeptide repeat proteins"/>
    <property type="match status" value="1"/>
</dbReference>
<evidence type="ECO:0000259" key="4">
    <source>
        <dbReference type="SMART" id="SM01266"/>
    </source>
</evidence>
<dbReference type="STRING" id="101091.A0A1C7N384"/>
<dbReference type="GO" id="GO:0008374">
    <property type="term" value="F:O-acyltransferase activity"/>
    <property type="evidence" value="ECO:0007669"/>
    <property type="project" value="TreeGrafter"/>
</dbReference>
<feature type="domain" description="Maltose/galactoside acetyltransferase" evidence="4">
    <location>
        <begin position="9"/>
        <end position="61"/>
    </location>
</feature>
<dbReference type="Pfam" id="PF12464">
    <property type="entry name" value="Mac"/>
    <property type="match status" value="1"/>
</dbReference>